<evidence type="ECO:0000313" key="1">
    <source>
        <dbReference type="EMBL" id="MDL2058469.1"/>
    </source>
</evidence>
<dbReference type="InterPro" id="IPR050378">
    <property type="entry name" value="Metallo-dep_Hydrolases_sf"/>
</dbReference>
<dbReference type="SUPFAM" id="SSF51338">
    <property type="entry name" value="Composite domain of metallo-dependent hydrolases"/>
    <property type="match status" value="1"/>
</dbReference>
<name>A0ABT7IJC3_9BURK</name>
<reference evidence="1" key="1">
    <citation type="submission" date="2023-03" db="EMBL/GenBank/DDBJ databases">
        <title>Mesosutterella sp. nov. isolated from porcine feces.</title>
        <authorList>
            <person name="Yu S."/>
        </authorList>
    </citation>
    <scope>NUCLEOTIDE SEQUENCE</scope>
    <source>
        <strain evidence="1">AGMB02718</strain>
    </source>
</reference>
<dbReference type="PANTHER" id="PTHR11647:SF1">
    <property type="entry name" value="COLLAPSIN RESPONSE MEDIATOR PROTEIN"/>
    <property type="match status" value="1"/>
</dbReference>
<dbReference type="Gene3D" id="2.30.40.10">
    <property type="entry name" value="Urease, subunit C, domain 1"/>
    <property type="match status" value="2"/>
</dbReference>
<comment type="caution">
    <text evidence="1">The sequence shown here is derived from an EMBL/GenBank/DDBJ whole genome shotgun (WGS) entry which is preliminary data.</text>
</comment>
<dbReference type="Gene3D" id="3.20.20.150">
    <property type="entry name" value="Divalent-metal-dependent TIM barrel enzymes"/>
    <property type="match status" value="1"/>
</dbReference>
<accession>A0ABT7IJC3</accession>
<organism evidence="1 2">
    <name type="scientific">Mesosutterella faecium</name>
    <dbReference type="NCBI Taxonomy" id="2925194"/>
    <lineage>
        <taxon>Bacteria</taxon>
        <taxon>Pseudomonadati</taxon>
        <taxon>Pseudomonadota</taxon>
        <taxon>Betaproteobacteria</taxon>
        <taxon>Burkholderiales</taxon>
        <taxon>Sutterellaceae</taxon>
        <taxon>Mesosutterella</taxon>
    </lineage>
</organism>
<dbReference type="RefSeq" id="WP_285230518.1">
    <property type="nucleotide sequence ID" value="NZ_JAKZJU020000001.1"/>
</dbReference>
<proteinExistence type="predicted"/>
<dbReference type="EMBL" id="JAKZJU020000001">
    <property type="protein sequence ID" value="MDL2058469.1"/>
    <property type="molecule type" value="Genomic_DNA"/>
</dbReference>
<keyword evidence="2" id="KW-1185">Reference proteome</keyword>
<dbReference type="InterPro" id="IPR032466">
    <property type="entry name" value="Metal_Hydrolase"/>
</dbReference>
<dbReference type="Gene3D" id="3.20.20.140">
    <property type="entry name" value="Metal-dependent hydrolases"/>
    <property type="match status" value="1"/>
</dbReference>
<gene>
    <name evidence="1" type="ORF">MUN46_000635</name>
</gene>
<evidence type="ECO:0000313" key="2">
    <source>
        <dbReference type="Proteomes" id="UP001165481"/>
    </source>
</evidence>
<dbReference type="Proteomes" id="UP001165481">
    <property type="component" value="Unassembled WGS sequence"/>
</dbReference>
<protein>
    <submittedName>
        <fullName evidence="1">Amidohydrolase</fullName>
    </submittedName>
</protein>
<dbReference type="SUPFAM" id="SSF51556">
    <property type="entry name" value="Metallo-dependent hydrolases"/>
    <property type="match status" value="1"/>
</dbReference>
<sequence length="455" mass="47986">MNQIGNLGIKDGRIVFAGGCDAAAKKEIDARNMLVIPGIIDSHMHASSWLGGPMSFRMLAAAGVTTAMEMAGPVDSVKQYLAAYGTGLNIALLEQLRPFKNISGPAPNEAELKAAVEAALENGAYGVKLLGGHYPMTPESTASLIRLCAENNAFLAIHAGTTQQGSNISGMSQIIELAAGNPFHLAHINAYCRGMVLPLKDELSRAEELLLAHPEIETESYLSPINGCSGRCSSGIPESGVTRNCLIASGYEPTRSGLAAAIRDGIAQVHALRDGQTVLVNATEGIELWKQKNSDVPVSFSVNPGLSRFFFAVGKRPDGRFLVDSFCTDGGGIPRNVILSCGLALVRFKALSLNEFVLKSSYKAACQMGLTSKGHFSPGADADVTVADPARQKAVYTINAGRIIYQNNQFPVSGGVLITTPQGARAPLAPSLGKLVINVRSLLQKRRGAKLSSGL</sequence>
<dbReference type="InterPro" id="IPR011059">
    <property type="entry name" value="Metal-dep_hydrolase_composite"/>
</dbReference>
<dbReference type="PANTHER" id="PTHR11647">
    <property type="entry name" value="HYDRANTOINASE/DIHYDROPYRIMIDINASE FAMILY MEMBER"/>
    <property type="match status" value="1"/>
</dbReference>